<keyword evidence="1" id="KW-0812">Transmembrane</keyword>
<feature type="transmembrane region" description="Helical" evidence="1">
    <location>
        <begin position="80"/>
        <end position="101"/>
    </location>
</feature>
<protein>
    <recommendedName>
        <fullName evidence="4">Fis family transcriptional regulator</fullName>
    </recommendedName>
</protein>
<reference evidence="3" key="1">
    <citation type="submission" date="2019-02" db="EMBL/GenBank/DDBJ databases">
        <title>Isolation and identification of novel species under the genus Muribaculum.</title>
        <authorList>
            <person name="Miyake S."/>
            <person name="Ding Y."/>
            <person name="Low A."/>
            <person name="Soh M."/>
            <person name="Seedorf H."/>
        </authorList>
    </citation>
    <scope>NUCLEOTIDE SEQUENCE [LARGE SCALE GENOMIC DNA]</scope>
    <source>
        <strain evidence="3">H5</strain>
    </source>
</reference>
<feature type="transmembrane region" description="Helical" evidence="1">
    <location>
        <begin position="107"/>
        <end position="125"/>
    </location>
</feature>
<evidence type="ECO:0000256" key="1">
    <source>
        <dbReference type="SAM" id="Phobius"/>
    </source>
</evidence>
<keyword evidence="1" id="KW-0472">Membrane</keyword>
<name>A0A4P7W2B3_9BACT</name>
<keyword evidence="3" id="KW-1185">Reference proteome</keyword>
<dbReference type="Proteomes" id="UP000297149">
    <property type="component" value="Chromosome"/>
</dbReference>
<evidence type="ECO:0008006" key="4">
    <source>
        <dbReference type="Google" id="ProtNLM"/>
    </source>
</evidence>
<evidence type="ECO:0000313" key="3">
    <source>
        <dbReference type="Proteomes" id="UP000297149"/>
    </source>
</evidence>
<sequence length="141" mass="15360">MSKEDVTHRGIIQKVERSSLVILTEDECKCDGCAITALCSSKGGEQKELLKIDTPLAGDFSVGERVEVSATSSSTLRATWWALILPTLIFGGVIVGLRLGFPSLGGWSIALGFIALGLYDLFLYAKRKSLAQKISWKIRKI</sequence>
<accession>A0A4P7W2B3</accession>
<proteinExistence type="predicted"/>
<organism evidence="2 3">
    <name type="scientific">Duncaniella dubosii</name>
    <dbReference type="NCBI Taxonomy" id="2518971"/>
    <lineage>
        <taxon>Bacteria</taxon>
        <taxon>Pseudomonadati</taxon>
        <taxon>Bacteroidota</taxon>
        <taxon>Bacteroidia</taxon>
        <taxon>Bacteroidales</taxon>
        <taxon>Muribaculaceae</taxon>
        <taxon>Duncaniella</taxon>
    </lineage>
</organism>
<gene>
    <name evidence="2" type="ORF">E7747_07125</name>
</gene>
<dbReference type="AlphaFoldDB" id="A0A4P7W2B3"/>
<dbReference type="EMBL" id="CP039396">
    <property type="protein sequence ID" value="QCD42064.1"/>
    <property type="molecule type" value="Genomic_DNA"/>
</dbReference>
<evidence type="ECO:0000313" key="2">
    <source>
        <dbReference type="EMBL" id="QCD42064.1"/>
    </source>
</evidence>
<dbReference type="Pfam" id="PF04246">
    <property type="entry name" value="RseC_MucC"/>
    <property type="match status" value="1"/>
</dbReference>
<dbReference type="KEGG" id="ddb:E7747_07125"/>
<keyword evidence="1" id="KW-1133">Transmembrane helix</keyword>
<dbReference type="RefSeq" id="WP_123613487.1">
    <property type="nucleotide sequence ID" value="NZ_CAXHQF010000030.1"/>
</dbReference>